<dbReference type="RefSeq" id="WP_304274818.1">
    <property type="nucleotide sequence ID" value="NZ_QFQZ01000009.1"/>
</dbReference>
<dbReference type="Proteomes" id="UP000249393">
    <property type="component" value="Unassembled WGS sequence"/>
</dbReference>
<dbReference type="EMBL" id="QFQZ01000009">
    <property type="protein sequence ID" value="PZR36105.1"/>
    <property type="molecule type" value="Genomic_DNA"/>
</dbReference>
<accession>A0A2W5VL80</accession>
<dbReference type="GO" id="GO:0006635">
    <property type="term" value="P:fatty acid beta-oxidation"/>
    <property type="evidence" value="ECO:0007669"/>
    <property type="project" value="TreeGrafter"/>
</dbReference>
<comment type="similarity">
    <text evidence="1 3">Belongs to the enoyl-CoA hydratase/isomerase family.</text>
</comment>
<dbReference type="GO" id="GO:0016829">
    <property type="term" value="F:lyase activity"/>
    <property type="evidence" value="ECO:0007669"/>
    <property type="project" value="UniProtKB-KW"/>
</dbReference>
<dbReference type="InterPro" id="IPR001753">
    <property type="entry name" value="Enoyl-CoA_hydra/iso"/>
</dbReference>
<organism evidence="4 5">
    <name type="scientific">Caulobacter segnis</name>
    <dbReference type="NCBI Taxonomy" id="88688"/>
    <lineage>
        <taxon>Bacteria</taxon>
        <taxon>Pseudomonadati</taxon>
        <taxon>Pseudomonadota</taxon>
        <taxon>Alphaproteobacteria</taxon>
        <taxon>Caulobacterales</taxon>
        <taxon>Caulobacteraceae</taxon>
        <taxon>Caulobacter</taxon>
    </lineage>
</organism>
<evidence type="ECO:0000256" key="2">
    <source>
        <dbReference type="ARBA" id="ARBA00023239"/>
    </source>
</evidence>
<dbReference type="InterPro" id="IPR014748">
    <property type="entry name" value="Enoyl-CoA_hydra_C"/>
</dbReference>
<protein>
    <submittedName>
        <fullName evidence="4">Enoyl-CoA hydratase</fullName>
    </submittedName>
</protein>
<dbReference type="SUPFAM" id="SSF52096">
    <property type="entry name" value="ClpP/crotonase"/>
    <property type="match status" value="1"/>
</dbReference>
<keyword evidence="2" id="KW-0456">Lyase</keyword>
<gene>
    <name evidence="4" type="ORF">DI526_04890</name>
</gene>
<dbReference type="Gene3D" id="3.90.226.10">
    <property type="entry name" value="2-enoyl-CoA Hydratase, Chain A, domain 1"/>
    <property type="match status" value="1"/>
</dbReference>
<dbReference type="PROSITE" id="PS00166">
    <property type="entry name" value="ENOYL_COA_HYDRATASE"/>
    <property type="match status" value="1"/>
</dbReference>
<comment type="caution">
    <text evidence="4">The sequence shown here is derived from an EMBL/GenBank/DDBJ whole genome shotgun (WGS) entry which is preliminary data.</text>
</comment>
<evidence type="ECO:0000256" key="3">
    <source>
        <dbReference type="RuleBase" id="RU003707"/>
    </source>
</evidence>
<dbReference type="PANTHER" id="PTHR11941:SF54">
    <property type="entry name" value="ENOYL-COA HYDRATASE, MITOCHONDRIAL"/>
    <property type="match status" value="1"/>
</dbReference>
<evidence type="ECO:0000313" key="4">
    <source>
        <dbReference type="EMBL" id="PZR36105.1"/>
    </source>
</evidence>
<name>A0A2W5VL80_9CAUL</name>
<dbReference type="Gene3D" id="1.10.12.10">
    <property type="entry name" value="Lyase 2-enoyl-coa Hydratase, Chain A, domain 2"/>
    <property type="match status" value="1"/>
</dbReference>
<reference evidence="4 5" key="1">
    <citation type="submission" date="2017-08" db="EMBL/GenBank/DDBJ databases">
        <title>Infants hospitalized years apart are colonized by the same room-sourced microbial strains.</title>
        <authorList>
            <person name="Brooks B."/>
            <person name="Olm M.R."/>
            <person name="Firek B.A."/>
            <person name="Baker R."/>
            <person name="Thomas B.C."/>
            <person name="Morowitz M.J."/>
            <person name="Banfield J.F."/>
        </authorList>
    </citation>
    <scope>NUCLEOTIDE SEQUENCE [LARGE SCALE GENOMIC DNA]</scope>
    <source>
        <strain evidence="4">S2_003_000_R2_4</strain>
    </source>
</reference>
<sequence length="263" mass="27875">MIETFADGALTLNIRERHAVLTLNQPGRKNAVSQAMWRALPDALAAVERSPAKVLVVTGADGVFSAGADISEFERVWADAESAASYAEIIAKAVNALAVFPKPTLAAIQGPCVGGGMALALACDLRLADSTARFGITPAKLGLVYSLEDTKRLVDAVGPAHAKDILFTGRILKADDARDMGLLNAVIAPDAFEAAIDAKIDEIAAASQWSTRGIKAMVELILAGQARDDARTRAAFLEATQAADFQEGRAAFLEKRKPNFPFR</sequence>
<evidence type="ECO:0000313" key="5">
    <source>
        <dbReference type="Proteomes" id="UP000249393"/>
    </source>
</evidence>
<dbReference type="InterPro" id="IPR029045">
    <property type="entry name" value="ClpP/crotonase-like_dom_sf"/>
</dbReference>
<proteinExistence type="inferred from homology"/>
<evidence type="ECO:0000256" key="1">
    <source>
        <dbReference type="ARBA" id="ARBA00005254"/>
    </source>
</evidence>
<dbReference type="AlphaFoldDB" id="A0A2W5VL80"/>
<dbReference type="Pfam" id="PF00378">
    <property type="entry name" value="ECH_1"/>
    <property type="match status" value="1"/>
</dbReference>
<dbReference type="CDD" id="cd06558">
    <property type="entry name" value="crotonase-like"/>
    <property type="match status" value="1"/>
</dbReference>
<dbReference type="PANTHER" id="PTHR11941">
    <property type="entry name" value="ENOYL-COA HYDRATASE-RELATED"/>
    <property type="match status" value="1"/>
</dbReference>
<dbReference type="InterPro" id="IPR018376">
    <property type="entry name" value="Enoyl-CoA_hyd/isom_CS"/>
</dbReference>